<evidence type="ECO:0000256" key="1">
    <source>
        <dbReference type="SAM" id="Phobius"/>
    </source>
</evidence>
<keyword evidence="3" id="KW-1185">Reference proteome</keyword>
<keyword evidence="1" id="KW-0472">Membrane</keyword>
<name>A0AAV5U788_9BILA</name>
<dbReference type="EMBL" id="BTSX01000005">
    <property type="protein sequence ID" value="GMT02346.1"/>
    <property type="molecule type" value="Genomic_DNA"/>
</dbReference>
<evidence type="ECO:0000313" key="3">
    <source>
        <dbReference type="Proteomes" id="UP001432027"/>
    </source>
</evidence>
<evidence type="ECO:0000313" key="2">
    <source>
        <dbReference type="EMBL" id="GMT02346.1"/>
    </source>
</evidence>
<keyword evidence="1" id="KW-1133">Transmembrane helix</keyword>
<feature type="transmembrane region" description="Helical" evidence="1">
    <location>
        <begin position="20"/>
        <end position="40"/>
    </location>
</feature>
<accession>A0AAV5U788</accession>
<feature type="transmembrane region" description="Helical" evidence="1">
    <location>
        <begin position="46"/>
        <end position="67"/>
    </location>
</feature>
<feature type="transmembrane region" description="Helical" evidence="1">
    <location>
        <begin position="74"/>
        <end position="97"/>
    </location>
</feature>
<proteinExistence type="predicted"/>
<gene>
    <name evidence="2" type="ORF">PENTCL1PPCAC_24520</name>
</gene>
<sequence length="202" mass="22435">MFIFRLEQSAGGGAFAARFISLVFFVIITILTCIGVFWHSQKRDRAILFNIWILQTAITYCLAYGVLKSKAMLILIALIIQIIEGVYCFFCALYYVLLYAGVVCPCGSYYSDSDDRRYCSGLYHEAFSCGGDYLYGSSDYDWFNTSHGAYSIVLWCTVGFLIVNGVFVGIIQCLLFKKVHVSLGGGGGHQMLPQSSKSGETN</sequence>
<feature type="transmembrane region" description="Helical" evidence="1">
    <location>
        <begin position="152"/>
        <end position="176"/>
    </location>
</feature>
<organism evidence="2 3">
    <name type="scientific">Pristionchus entomophagus</name>
    <dbReference type="NCBI Taxonomy" id="358040"/>
    <lineage>
        <taxon>Eukaryota</taxon>
        <taxon>Metazoa</taxon>
        <taxon>Ecdysozoa</taxon>
        <taxon>Nematoda</taxon>
        <taxon>Chromadorea</taxon>
        <taxon>Rhabditida</taxon>
        <taxon>Rhabditina</taxon>
        <taxon>Diplogasteromorpha</taxon>
        <taxon>Diplogasteroidea</taxon>
        <taxon>Neodiplogasteridae</taxon>
        <taxon>Pristionchus</taxon>
    </lineage>
</organism>
<comment type="caution">
    <text evidence="2">The sequence shown here is derived from an EMBL/GenBank/DDBJ whole genome shotgun (WGS) entry which is preliminary data.</text>
</comment>
<dbReference type="AlphaFoldDB" id="A0AAV5U788"/>
<keyword evidence="1" id="KW-0812">Transmembrane</keyword>
<evidence type="ECO:0008006" key="4">
    <source>
        <dbReference type="Google" id="ProtNLM"/>
    </source>
</evidence>
<protein>
    <recommendedName>
        <fullName evidence="4">G protein-coupled receptor</fullName>
    </recommendedName>
</protein>
<dbReference type="Proteomes" id="UP001432027">
    <property type="component" value="Unassembled WGS sequence"/>
</dbReference>
<reference evidence="2" key="1">
    <citation type="submission" date="2023-10" db="EMBL/GenBank/DDBJ databases">
        <title>Genome assembly of Pristionchus species.</title>
        <authorList>
            <person name="Yoshida K."/>
            <person name="Sommer R.J."/>
        </authorList>
    </citation>
    <scope>NUCLEOTIDE SEQUENCE</scope>
    <source>
        <strain evidence="2">RS0144</strain>
    </source>
</reference>